<organism evidence="1 2">
    <name type="scientific">Tuber melanosporum (strain Mel28)</name>
    <name type="common">Perigord black truffle</name>
    <dbReference type="NCBI Taxonomy" id="656061"/>
    <lineage>
        <taxon>Eukaryota</taxon>
        <taxon>Fungi</taxon>
        <taxon>Dikarya</taxon>
        <taxon>Ascomycota</taxon>
        <taxon>Pezizomycotina</taxon>
        <taxon>Pezizomycetes</taxon>
        <taxon>Pezizales</taxon>
        <taxon>Tuberaceae</taxon>
        <taxon>Tuber</taxon>
    </lineage>
</organism>
<proteinExistence type="predicted"/>
<dbReference type="GeneID" id="9183415"/>
<protein>
    <submittedName>
        <fullName evidence="1">(Perigord truffle) hypothetical protein</fullName>
    </submittedName>
</protein>
<dbReference type="HOGENOM" id="CLU_3108143_0_0_1"/>
<dbReference type="RefSeq" id="XP_002841656.1">
    <property type="nucleotide sequence ID" value="XM_002841610.1"/>
</dbReference>
<sequence length="51" mass="6007">MTLGARTVSPTPSDYFSLPFYHLHFFCQFTRTHILRLARVHLVERKSELGE</sequence>
<evidence type="ECO:0000313" key="1">
    <source>
        <dbReference type="EMBL" id="CAZ85847.1"/>
    </source>
</evidence>
<dbReference type="InParanoid" id="D5GMV4"/>
<gene>
    <name evidence="1" type="ORF">GSTUM_00010951001</name>
</gene>
<name>D5GMV4_TUBMM</name>
<dbReference type="Proteomes" id="UP000006911">
    <property type="component" value="Unassembled WGS sequence"/>
</dbReference>
<dbReference type="AlphaFoldDB" id="D5GMV4"/>
<accession>D5GMV4</accession>
<evidence type="ECO:0000313" key="2">
    <source>
        <dbReference type="Proteomes" id="UP000006911"/>
    </source>
</evidence>
<reference evidence="1 2" key="1">
    <citation type="journal article" date="2010" name="Nature">
        <title>Perigord black truffle genome uncovers evolutionary origins and mechanisms of symbiosis.</title>
        <authorList>
            <person name="Martin F."/>
            <person name="Kohler A."/>
            <person name="Murat C."/>
            <person name="Balestrini R."/>
            <person name="Coutinho P.M."/>
            <person name="Jaillon O."/>
            <person name="Montanini B."/>
            <person name="Morin E."/>
            <person name="Noel B."/>
            <person name="Percudani R."/>
            <person name="Porcel B."/>
            <person name="Rubini A."/>
            <person name="Amicucci A."/>
            <person name="Amselem J."/>
            <person name="Anthouard V."/>
            <person name="Arcioni S."/>
            <person name="Artiguenave F."/>
            <person name="Aury J.M."/>
            <person name="Ballario P."/>
            <person name="Bolchi A."/>
            <person name="Brenna A."/>
            <person name="Brun A."/>
            <person name="Buee M."/>
            <person name="Cantarel B."/>
            <person name="Chevalier G."/>
            <person name="Couloux A."/>
            <person name="Da Silva C."/>
            <person name="Denoeud F."/>
            <person name="Duplessis S."/>
            <person name="Ghignone S."/>
            <person name="Hilselberger B."/>
            <person name="Iotti M."/>
            <person name="Marcais B."/>
            <person name="Mello A."/>
            <person name="Miranda M."/>
            <person name="Pacioni G."/>
            <person name="Quesneville H."/>
            <person name="Riccioni C."/>
            <person name="Ruotolo R."/>
            <person name="Splivallo R."/>
            <person name="Stocchi V."/>
            <person name="Tisserant E."/>
            <person name="Viscomi A.R."/>
            <person name="Zambonelli A."/>
            <person name="Zampieri E."/>
            <person name="Henrissat B."/>
            <person name="Lebrun M.H."/>
            <person name="Paolocci F."/>
            <person name="Bonfante P."/>
            <person name="Ottonello S."/>
            <person name="Wincker P."/>
        </authorList>
    </citation>
    <scope>NUCLEOTIDE SEQUENCE [LARGE SCALE GENOMIC DNA]</scope>
    <source>
        <strain evidence="1 2">Mel28</strain>
    </source>
</reference>
<dbReference type="KEGG" id="tml:GSTUM_00010951001"/>
<dbReference type="EMBL" id="FN430360">
    <property type="protein sequence ID" value="CAZ85847.1"/>
    <property type="molecule type" value="Genomic_DNA"/>
</dbReference>
<keyword evidence="2" id="KW-1185">Reference proteome</keyword>